<feature type="domain" description="DinB-like" evidence="1">
    <location>
        <begin position="19"/>
        <end position="168"/>
    </location>
</feature>
<dbReference type="InterPro" id="IPR024775">
    <property type="entry name" value="DinB-like"/>
</dbReference>
<name>A0A833GYU5_9LEPT</name>
<organism evidence="2 3">
    <name type="scientific">Leptonema illini</name>
    <dbReference type="NCBI Taxonomy" id="183"/>
    <lineage>
        <taxon>Bacteria</taxon>
        <taxon>Pseudomonadati</taxon>
        <taxon>Spirochaetota</taxon>
        <taxon>Spirochaetia</taxon>
        <taxon>Leptospirales</taxon>
        <taxon>Leptospiraceae</taxon>
        <taxon>Leptonema</taxon>
    </lineage>
</organism>
<reference evidence="2 3" key="1">
    <citation type="submission" date="2019-10" db="EMBL/GenBank/DDBJ databases">
        <title>Extracellular Electron Transfer in a Candidatus Methanoperedens spp. Enrichment Culture.</title>
        <authorList>
            <person name="Berger S."/>
            <person name="Rangel Shaw D."/>
            <person name="Berben T."/>
            <person name="In 'T Zandt M."/>
            <person name="Frank J."/>
            <person name="Reimann J."/>
            <person name="Jetten M.S.M."/>
            <person name="Welte C.U."/>
        </authorList>
    </citation>
    <scope>NUCLEOTIDE SEQUENCE [LARGE SCALE GENOMIC DNA]</scope>
    <source>
        <strain evidence="2">SB12</strain>
    </source>
</reference>
<sequence length="179" mass="20726">MRSLPVIVFSKNKAELVEQIDRVHRELAEFYRELPLDRMLVPADPMGWSARKNLHHIASTNRTMARYIGLPVWVLRMMGRPANASLTVEQIVPTNRPHITDHGTYRTGRTLDAKRLDRDINDLLESARMLAAAIEGKTEEQLDSLKSLFGGMTLRMFAHFVLKHSVYHSYVVRFRMENR</sequence>
<comment type="caution">
    <text evidence="2">The sequence shown here is derived from an EMBL/GenBank/DDBJ whole genome shotgun (WGS) entry which is preliminary data.</text>
</comment>
<dbReference type="EMBL" id="WBUI01000020">
    <property type="protein sequence ID" value="KAB2930460.1"/>
    <property type="molecule type" value="Genomic_DNA"/>
</dbReference>
<proteinExistence type="predicted"/>
<dbReference type="AlphaFoldDB" id="A0A833GYU5"/>
<dbReference type="Proteomes" id="UP000460298">
    <property type="component" value="Unassembled WGS sequence"/>
</dbReference>
<dbReference type="Gene3D" id="1.20.120.450">
    <property type="entry name" value="dinb family like domain"/>
    <property type="match status" value="1"/>
</dbReference>
<gene>
    <name evidence="2" type="ORF">F9K24_16515</name>
</gene>
<evidence type="ECO:0000313" key="2">
    <source>
        <dbReference type="EMBL" id="KAB2930460.1"/>
    </source>
</evidence>
<dbReference type="SUPFAM" id="SSF109854">
    <property type="entry name" value="DinB/YfiT-like putative metalloenzymes"/>
    <property type="match status" value="1"/>
</dbReference>
<accession>A0A833GYU5</accession>
<dbReference type="Pfam" id="PF12867">
    <property type="entry name" value="DinB_2"/>
    <property type="match status" value="1"/>
</dbReference>
<protein>
    <submittedName>
        <fullName evidence="2">DinB family protein</fullName>
    </submittedName>
</protein>
<evidence type="ECO:0000313" key="3">
    <source>
        <dbReference type="Proteomes" id="UP000460298"/>
    </source>
</evidence>
<dbReference type="InterPro" id="IPR034660">
    <property type="entry name" value="DinB/YfiT-like"/>
</dbReference>
<evidence type="ECO:0000259" key="1">
    <source>
        <dbReference type="Pfam" id="PF12867"/>
    </source>
</evidence>